<dbReference type="Proteomes" id="UP001501734">
    <property type="component" value="Unassembled WGS sequence"/>
</dbReference>
<keyword evidence="1" id="KW-1133">Transmembrane helix</keyword>
<accession>A0ABP7VRZ5</accession>
<proteinExistence type="predicted"/>
<gene>
    <name evidence="2" type="ORF">GCM10022410_18290</name>
</gene>
<keyword evidence="1" id="KW-0472">Membrane</keyword>
<keyword evidence="3" id="KW-1185">Reference proteome</keyword>
<name>A0ABP7VRZ5_9BACI</name>
<sequence>MEMVLPASYAVIEQEEMLYLDGGFYMNKGTVRSIVHALGFSAALNVATITAAIKINSVWMGVKFGAIGGVVGSLAGAALGTWVNSQAFVIADNLVTAYVHGKGVKWGLGVSWAIIPGLTGTVK</sequence>
<dbReference type="RefSeq" id="WP_344912456.1">
    <property type="nucleotide sequence ID" value="NZ_BAABDL010000096.1"/>
</dbReference>
<evidence type="ECO:0000256" key="1">
    <source>
        <dbReference type="SAM" id="Phobius"/>
    </source>
</evidence>
<comment type="caution">
    <text evidence="2">The sequence shown here is derived from an EMBL/GenBank/DDBJ whole genome shotgun (WGS) entry which is preliminary data.</text>
</comment>
<reference evidence="3" key="1">
    <citation type="journal article" date="2019" name="Int. J. Syst. Evol. Microbiol.">
        <title>The Global Catalogue of Microorganisms (GCM) 10K type strain sequencing project: providing services to taxonomists for standard genome sequencing and annotation.</title>
        <authorList>
            <consortium name="The Broad Institute Genomics Platform"/>
            <consortium name="The Broad Institute Genome Sequencing Center for Infectious Disease"/>
            <person name="Wu L."/>
            <person name="Ma J."/>
        </authorList>
    </citation>
    <scope>NUCLEOTIDE SEQUENCE [LARGE SCALE GENOMIC DNA]</scope>
    <source>
        <strain evidence="3">JCM 17250</strain>
    </source>
</reference>
<feature type="transmembrane region" description="Helical" evidence="1">
    <location>
        <begin position="34"/>
        <end position="52"/>
    </location>
</feature>
<protein>
    <submittedName>
        <fullName evidence="2">Uncharacterized protein</fullName>
    </submittedName>
</protein>
<organism evidence="2 3">
    <name type="scientific">Amphibacillus indicireducens</name>
    <dbReference type="NCBI Taxonomy" id="1076330"/>
    <lineage>
        <taxon>Bacteria</taxon>
        <taxon>Bacillati</taxon>
        <taxon>Bacillota</taxon>
        <taxon>Bacilli</taxon>
        <taxon>Bacillales</taxon>
        <taxon>Bacillaceae</taxon>
        <taxon>Amphibacillus</taxon>
    </lineage>
</organism>
<dbReference type="EMBL" id="BAABDL010000096">
    <property type="protein sequence ID" value="GAA4073226.1"/>
    <property type="molecule type" value="Genomic_DNA"/>
</dbReference>
<feature type="transmembrane region" description="Helical" evidence="1">
    <location>
        <begin position="64"/>
        <end position="83"/>
    </location>
</feature>
<keyword evidence="1" id="KW-0812">Transmembrane</keyword>
<evidence type="ECO:0000313" key="3">
    <source>
        <dbReference type="Proteomes" id="UP001501734"/>
    </source>
</evidence>
<evidence type="ECO:0000313" key="2">
    <source>
        <dbReference type="EMBL" id="GAA4073226.1"/>
    </source>
</evidence>